<dbReference type="EMBL" id="QJNU01000200">
    <property type="protein sequence ID" value="RYP04712.1"/>
    <property type="molecule type" value="Genomic_DNA"/>
</dbReference>
<proteinExistence type="inferred from homology"/>
<dbReference type="STRING" id="155417.A0A4Q4TF54"/>
<dbReference type="PANTHER" id="PTHR21021">
    <property type="entry name" value="GAF/PUTATIVE CYTOSKELETAL PROTEIN"/>
    <property type="match status" value="1"/>
</dbReference>
<dbReference type="AlphaFoldDB" id="A0A4Q4TF54"/>
<dbReference type="OrthoDB" id="10253878at2759"/>
<keyword evidence="4" id="KW-1185">Reference proteome</keyword>
<accession>A0A4Q4TF54</accession>
<evidence type="ECO:0008006" key="5">
    <source>
        <dbReference type="Google" id="ProtNLM"/>
    </source>
</evidence>
<organism evidence="3 4">
    <name type="scientific">Monosporascus ibericus</name>
    <dbReference type="NCBI Taxonomy" id="155417"/>
    <lineage>
        <taxon>Eukaryota</taxon>
        <taxon>Fungi</taxon>
        <taxon>Dikarya</taxon>
        <taxon>Ascomycota</taxon>
        <taxon>Pezizomycotina</taxon>
        <taxon>Sordariomycetes</taxon>
        <taxon>Xylariomycetidae</taxon>
        <taxon>Xylariales</taxon>
        <taxon>Xylariales incertae sedis</taxon>
        <taxon>Monosporascus</taxon>
    </lineage>
</organism>
<protein>
    <recommendedName>
        <fullName evidence="5">TIP41-like protein</fullName>
    </recommendedName>
</protein>
<evidence type="ECO:0000313" key="4">
    <source>
        <dbReference type="Proteomes" id="UP000293360"/>
    </source>
</evidence>
<gene>
    <name evidence="3" type="ORF">DL764_004262</name>
</gene>
<name>A0A4Q4TF54_9PEZI</name>
<feature type="region of interest" description="Disordered" evidence="2">
    <location>
        <begin position="1"/>
        <end position="26"/>
    </location>
</feature>
<evidence type="ECO:0000256" key="2">
    <source>
        <dbReference type="SAM" id="MobiDB-lite"/>
    </source>
</evidence>
<dbReference type="Proteomes" id="UP000293360">
    <property type="component" value="Unassembled WGS sequence"/>
</dbReference>
<reference evidence="3 4" key="1">
    <citation type="submission" date="2018-06" db="EMBL/GenBank/DDBJ databases">
        <title>Complete Genomes of Monosporascus.</title>
        <authorList>
            <person name="Robinson A.J."/>
            <person name="Natvig D.O."/>
        </authorList>
    </citation>
    <scope>NUCLEOTIDE SEQUENCE [LARGE SCALE GENOMIC DNA]</scope>
    <source>
        <strain evidence="3 4">CBS 110550</strain>
    </source>
</reference>
<comment type="caution">
    <text evidence="3">The sequence shown here is derived from an EMBL/GenBank/DDBJ whole genome shotgun (WGS) entry which is preliminary data.</text>
</comment>
<evidence type="ECO:0000256" key="1">
    <source>
        <dbReference type="ARBA" id="ARBA00006658"/>
    </source>
</evidence>
<sequence>MESTSQVDNDDKKSMAPPPLAMADDAFPTPADLARATATHRQGAFVIASRKLPISRAGPIARLEASLGIPVPEMIFGDNAVRVTHEPTGWAVEFNARDALDAVDKTGANMLQVAHARSWTASRENGDAVGAAGGRFEVVRPFDWSYSTTYRGTVADGEGRKEFAYSEEATRPIPLDLLRRRDPILFFDEVVLYESELDDNGVSALSVKVRVHERRMLLLARLFMRLDGVLVRVRDTRVYVDFEAEEVTREYTAREGGFEDTKRALLMTGLRPDEITVALRDANRLSELLPIVEQTLESVSLKS</sequence>
<dbReference type="PANTHER" id="PTHR21021:SF16">
    <property type="entry name" value="TIP41-LIKE PROTEIN"/>
    <property type="match status" value="1"/>
</dbReference>
<dbReference type="InterPro" id="IPR051330">
    <property type="entry name" value="Phosphatase_reg/MetRdx"/>
</dbReference>
<dbReference type="Pfam" id="PF04176">
    <property type="entry name" value="TIP41"/>
    <property type="match status" value="1"/>
</dbReference>
<dbReference type="InterPro" id="IPR007303">
    <property type="entry name" value="TIP41-like"/>
</dbReference>
<dbReference type="GO" id="GO:0031929">
    <property type="term" value="P:TOR signaling"/>
    <property type="evidence" value="ECO:0007669"/>
    <property type="project" value="TreeGrafter"/>
</dbReference>
<dbReference type="GO" id="GO:0005829">
    <property type="term" value="C:cytosol"/>
    <property type="evidence" value="ECO:0007669"/>
    <property type="project" value="TreeGrafter"/>
</dbReference>
<evidence type="ECO:0000313" key="3">
    <source>
        <dbReference type="EMBL" id="RYP04712.1"/>
    </source>
</evidence>
<comment type="similarity">
    <text evidence="1">Belongs to the TIP41 family.</text>
</comment>